<proteinExistence type="predicted"/>
<evidence type="ECO:0000313" key="2">
    <source>
        <dbReference type="WBParaSite" id="RSKR_0000195075.1"/>
    </source>
</evidence>
<dbReference type="Proteomes" id="UP000095286">
    <property type="component" value="Unplaced"/>
</dbReference>
<dbReference type="WBParaSite" id="RSKR_0000195075.1">
    <property type="protein sequence ID" value="RSKR_0000195075.1"/>
    <property type="gene ID" value="RSKR_0000195075"/>
</dbReference>
<evidence type="ECO:0000313" key="1">
    <source>
        <dbReference type="Proteomes" id="UP000095286"/>
    </source>
</evidence>
<accession>A0AC35TL90</accession>
<organism evidence="1 2">
    <name type="scientific">Rhabditophanes sp. KR3021</name>
    <dbReference type="NCBI Taxonomy" id="114890"/>
    <lineage>
        <taxon>Eukaryota</taxon>
        <taxon>Metazoa</taxon>
        <taxon>Ecdysozoa</taxon>
        <taxon>Nematoda</taxon>
        <taxon>Chromadorea</taxon>
        <taxon>Rhabditida</taxon>
        <taxon>Tylenchina</taxon>
        <taxon>Panagrolaimomorpha</taxon>
        <taxon>Strongyloidoidea</taxon>
        <taxon>Alloionematidae</taxon>
        <taxon>Rhabditophanes</taxon>
    </lineage>
</organism>
<protein>
    <submittedName>
        <fullName evidence="2">Transmembrane protein</fullName>
    </submittedName>
</protein>
<reference evidence="2" key="1">
    <citation type="submission" date="2016-11" db="UniProtKB">
        <authorList>
            <consortium name="WormBaseParasite"/>
        </authorList>
    </citation>
    <scope>IDENTIFICATION</scope>
    <source>
        <strain evidence="2">KR3021</strain>
    </source>
</reference>
<sequence length="273" mass="31678">MGGGAFNLKTKLKSQLAILPGLFSAIYQFLHYYLSTLFLLRLLVSIEITICMAVFYHYYWIRDYEIDAKVGASCSEPAHLRRIQLFVRSSPLALEYRQSKDYHLYCTMTWIVSISLALVSKNCVVKVWLVWIVVAICRLIAYFKSLGRLIFMMDVLTNYGSTYHYLSDQGGFVSFFAFYHILVPTILVVLLLILRYKKLEIEKQRRFYMREAEREEMLSNAHIHSHFPDDQKRRRTNVDESGKKGSIIDTSNIATSEDSQLMTPPQPTTPTLK</sequence>
<name>A0AC35TL90_9BILA</name>